<feature type="signal peptide" evidence="1">
    <location>
        <begin position="1"/>
        <end position="30"/>
    </location>
</feature>
<sequence length="95" mass="10820">MLTKFTVGRSTILMVVLLAIICVQIPRAKASSMETFFECLKTCKNDEQICFKDCEEAPGCEAAKKLCINVCKSARNACERRCFYKNKSDDSEFFR</sequence>
<evidence type="ECO:0000256" key="1">
    <source>
        <dbReference type="SAM" id="SignalP"/>
    </source>
</evidence>
<organism evidence="2 3">
    <name type="scientific">Ridgeia piscesae</name>
    <name type="common">Tubeworm</name>
    <dbReference type="NCBI Taxonomy" id="27915"/>
    <lineage>
        <taxon>Eukaryota</taxon>
        <taxon>Metazoa</taxon>
        <taxon>Spiralia</taxon>
        <taxon>Lophotrochozoa</taxon>
        <taxon>Annelida</taxon>
        <taxon>Polychaeta</taxon>
        <taxon>Sedentaria</taxon>
        <taxon>Canalipalpata</taxon>
        <taxon>Sabellida</taxon>
        <taxon>Siboglinidae</taxon>
        <taxon>Ridgeia</taxon>
    </lineage>
</organism>
<keyword evidence="1" id="KW-0732">Signal</keyword>
<evidence type="ECO:0000313" key="2">
    <source>
        <dbReference type="EMBL" id="KAK2181389.1"/>
    </source>
</evidence>
<dbReference type="Proteomes" id="UP001209878">
    <property type="component" value="Unassembled WGS sequence"/>
</dbReference>
<dbReference type="AlphaFoldDB" id="A0AAD9NVL5"/>
<gene>
    <name evidence="2" type="ORF">NP493_401g04060</name>
</gene>
<name>A0AAD9NVL5_RIDPI</name>
<evidence type="ECO:0000313" key="3">
    <source>
        <dbReference type="Proteomes" id="UP001209878"/>
    </source>
</evidence>
<reference evidence="2" key="1">
    <citation type="journal article" date="2023" name="Mol. Biol. Evol.">
        <title>Third-Generation Sequencing Reveals the Adaptive Role of the Epigenome in Three Deep-Sea Polychaetes.</title>
        <authorList>
            <person name="Perez M."/>
            <person name="Aroh O."/>
            <person name="Sun Y."/>
            <person name="Lan Y."/>
            <person name="Juniper S.K."/>
            <person name="Young C.R."/>
            <person name="Angers B."/>
            <person name="Qian P.Y."/>
        </authorList>
    </citation>
    <scope>NUCLEOTIDE SEQUENCE</scope>
    <source>
        <strain evidence="2">R07B-5</strain>
    </source>
</reference>
<keyword evidence="3" id="KW-1185">Reference proteome</keyword>
<accession>A0AAD9NVL5</accession>
<protein>
    <submittedName>
        <fullName evidence="2">Uncharacterized protein</fullName>
    </submittedName>
</protein>
<dbReference type="EMBL" id="JAODUO010000401">
    <property type="protein sequence ID" value="KAK2181389.1"/>
    <property type="molecule type" value="Genomic_DNA"/>
</dbReference>
<comment type="caution">
    <text evidence="2">The sequence shown here is derived from an EMBL/GenBank/DDBJ whole genome shotgun (WGS) entry which is preliminary data.</text>
</comment>
<proteinExistence type="predicted"/>
<feature type="chain" id="PRO_5041941080" evidence="1">
    <location>
        <begin position="31"/>
        <end position="95"/>
    </location>
</feature>